<dbReference type="Gene3D" id="1.25.40.20">
    <property type="entry name" value="Ankyrin repeat-containing domain"/>
    <property type="match status" value="2"/>
</dbReference>
<evidence type="ECO:0000259" key="4">
    <source>
        <dbReference type="Pfam" id="PF09372"/>
    </source>
</evidence>
<dbReference type="EMBL" id="HQ849551">
    <property type="protein sequence ID" value="AEN03772.1"/>
    <property type="molecule type" value="Genomic_DNA"/>
</dbReference>
<dbReference type="SUPFAM" id="SSF48403">
    <property type="entry name" value="Ankyrin repeat"/>
    <property type="match status" value="1"/>
</dbReference>
<evidence type="ECO:0000313" key="6">
    <source>
        <dbReference type="Proteomes" id="UP000164653"/>
    </source>
</evidence>
<dbReference type="KEGG" id="vg:11107318"/>
<feature type="repeat" description="ANK" evidence="3">
    <location>
        <begin position="236"/>
        <end position="271"/>
    </location>
</feature>
<feature type="repeat" description="ANK" evidence="3">
    <location>
        <begin position="346"/>
        <end position="378"/>
    </location>
</feature>
<organism evidence="5 6">
    <name type="scientific">Yokapox virus</name>
    <dbReference type="NCBI Taxonomy" id="1076255"/>
    <lineage>
        <taxon>Viruses</taxon>
        <taxon>Varidnaviria</taxon>
        <taxon>Bamfordvirae</taxon>
        <taxon>Nucleocytoviricota</taxon>
        <taxon>Pokkesviricetes</taxon>
        <taxon>Chitovirales</taxon>
        <taxon>Poxviridae</taxon>
        <taxon>Chordopoxvirinae</taxon>
        <taxon>Centapoxvirus</taxon>
        <taxon>Centapoxvirus yokapox</taxon>
    </lineage>
</organism>
<evidence type="ECO:0000313" key="5">
    <source>
        <dbReference type="EMBL" id="AEN03772.1"/>
    </source>
</evidence>
<accession>G3EI75</accession>
<evidence type="ECO:0000256" key="3">
    <source>
        <dbReference type="PROSITE-ProRule" id="PRU00023"/>
    </source>
</evidence>
<dbReference type="OrthoDB" id="2010at10239"/>
<dbReference type="Proteomes" id="UP000164653">
    <property type="component" value="Segment"/>
</dbReference>
<gene>
    <name evidence="5" type="ORF">YKV183c</name>
</gene>
<dbReference type="RefSeq" id="YP_004821536.1">
    <property type="nucleotide sequence ID" value="NC_015960.1"/>
</dbReference>
<dbReference type="SMART" id="SM00248">
    <property type="entry name" value="ANK"/>
    <property type="match status" value="6"/>
</dbReference>
<evidence type="ECO:0000256" key="1">
    <source>
        <dbReference type="ARBA" id="ARBA00022737"/>
    </source>
</evidence>
<evidence type="ECO:0000256" key="2">
    <source>
        <dbReference type="ARBA" id="ARBA00023043"/>
    </source>
</evidence>
<dbReference type="PROSITE" id="PS50088">
    <property type="entry name" value="ANK_REPEAT"/>
    <property type="match status" value="2"/>
</dbReference>
<protein>
    <submittedName>
        <fullName evidence="5">Ankyrin-like protein</fullName>
    </submittedName>
</protein>
<dbReference type="InterPro" id="IPR018272">
    <property type="entry name" value="PRANC_domain"/>
</dbReference>
<feature type="domain" description="PRANC" evidence="4">
    <location>
        <begin position="490"/>
        <end position="584"/>
    </location>
</feature>
<sequence>MCDKDDETHSNAVAMMIEDISNSVYKYVERVTLLYYESTGLSYRRCIRLYFRYVNISPSSKILKYILDNCNVNMTDKDNNTILHYYFYNYFYNDKVANMILDSGIDVTIKNDRKYTAVYAFLIGCSNVTLHTLEKLIRNITINDDYKDLLLKYIKARSISVSVVNIKIISKLLEKGINPKYTYKNGSTPLHYYFLHLATLGRSKSLINNRNLSGRAGRIISMLLEYGADINATNDNGNTPLHMYLRTCVRRKIDIVKMLLKFKPDISIRNNQGLNPIITYIESESIDIDVLKILLTYHEINFGEIEEDDIHKLLDRSIEYYDSSHGLTLVIYLMNKFNIGVNDFYKGETLIHSACKYYNTWVIDYLIYVNADINTHTKDGKSVMTLITENNSIIYKHLLYIMIYLNDANTKLLFDLMSSRLTYYNYDIIENFTFCSMILDDTFYPRYLKAISAPLNYRFNEFIFYSKVYSDTIIKCNSIIQQLKETYIRGRSLYSLLRCKDDRILISYINDLNRFCECMSNDTCKSLIKQKLAIASYKKYYIDACINKLSSVINDKNCLLSVLPLEIIYEILHMLSIYDLNILYSNGKFDIVDSLIKYRYLLQ</sequence>
<dbReference type="PANTHER" id="PTHR24198:SF165">
    <property type="entry name" value="ANKYRIN REPEAT-CONTAINING PROTEIN-RELATED"/>
    <property type="match status" value="1"/>
</dbReference>
<proteinExistence type="predicted"/>
<dbReference type="InterPro" id="IPR036770">
    <property type="entry name" value="Ankyrin_rpt-contain_sf"/>
</dbReference>
<keyword evidence="2 3" id="KW-0040">ANK repeat</keyword>
<dbReference type="InterPro" id="IPR002110">
    <property type="entry name" value="Ankyrin_rpt"/>
</dbReference>
<dbReference type="GeneID" id="11107318"/>
<name>G3EI75_9POXV</name>
<dbReference type="Pfam" id="PF12796">
    <property type="entry name" value="Ank_2"/>
    <property type="match status" value="1"/>
</dbReference>
<keyword evidence="6" id="KW-1185">Reference proteome</keyword>
<dbReference type="Pfam" id="PF09372">
    <property type="entry name" value="PRANC"/>
    <property type="match status" value="1"/>
</dbReference>
<keyword evidence="1" id="KW-0677">Repeat</keyword>
<dbReference type="PANTHER" id="PTHR24198">
    <property type="entry name" value="ANKYRIN REPEAT AND PROTEIN KINASE DOMAIN-CONTAINING PROTEIN"/>
    <property type="match status" value="1"/>
</dbReference>
<reference evidence="5 6" key="1">
    <citation type="journal article" date="2011" name="J. Virol.">
        <title>The genome of yoka poxvirus.</title>
        <authorList>
            <person name="Zhao G."/>
            <person name="Droit L."/>
            <person name="Tesh R.B."/>
            <person name="Popov V.L."/>
            <person name="Little N.S."/>
            <person name="Upton C."/>
            <person name="Virgin H.W."/>
            <person name="Wang D."/>
        </authorList>
    </citation>
    <scope>NUCLEOTIDE SEQUENCE [LARGE SCALE GENOMIC DNA]</scope>
    <source>
        <strain evidence="5">DakArB 4268</strain>
    </source>
</reference>